<feature type="transmembrane region" description="Helical" evidence="9">
    <location>
        <begin position="382"/>
        <end position="402"/>
    </location>
</feature>
<evidence type="ECO:0000256" key="7">
    <source>
        <dbReference type="ARBA" id="ARBA00022989"/>
    </source>
</evidence>
<evidence type="ECO:0000256" key="2">
    <source>
        <dbReference type="ARBA" id="ARBA00005931"/>
    </source>
</evidence>
<feature type="transmembrane region" description="Helical" evidence="9">
    <location>
        <begin position="237"/>
        <end position="257"/>
    </location>
</feature>
<feature type="transmembrane region" description="Helical" evidence="9">
    <location>
        <begin position="94"/>
        <end position="113"/>
    </location>
</feature>
<evidence type="ECO:0008006" key="12">
    <source>
        <dbReference type="Google" id="ProtNLM"/>
    </source>
</evidence>
<evidence type="ECO:0000313" key="11">
    <source>
        <dbReference type="Proteomes" id="UP000886595"/>
    </source>
</evidence>
<comment type="caution">
    <text evidence="10">The sequence shown here is derived from an EMBL/GenBank/DDBJ whole genome shotgun (WGS) entry which is preliminary data.</text>
</comment>
<keyword evidence="3" id="KW-0813">Transport</keyword>
<feature type="transmembrane region" description="Helical" evidence="9">
    <location>
        <begin position="53"/>
        <end position="74"/>
    </location>
</feature>
<dbReference type="GO" id="GO:0016020">
    <property type="term" value="C:membrane"/>
    <property type="evidence" value="ECO:0007669"/>
    <property type="project" value="UniProtKB-SubCell"/>
</dbReference>
<dbReference type="GO" id="GO:0015505">
    <property type="term" value="F:uracil:monoatomic cation symporter activity"/>
    <property type="evidence" value="ECO:0007669"/>
    <property type="project" value="TreeGrafter"/>
</dbReference>
<evidence type="ECO:0000256" key="1">
    <source>
        <dbReference type="ARBA" id="ARBA00004141"/>
    </source>
</evidence>
<organism evidence="10 11">
    <name type="scientific">Brassica carinata</name>
    <name type="common">Ethiopian mustard</name>
    <name type="synonym">Abyssinian cabbage</name>
    <dbReference type="NCBI Taxonomy" id="52824"/>
    <lineage>
        <taxon>Eukaryota</taxon>
        <taxon>Viridiplantae</taxon>
        <taxon>Streptophyta</taxon>
        <taxon>Embryophyta</taxon>
        <taxon>Tracheophyta</taxon>
        <taxon>Spermatophyta</taxon>
        <taxon>Magnoliopsida</taxon>
        <taxon>eudicotyledons</taxon>
        <taxon>Gunneridae</taxon>
        <taxon>Pentapetalae</taxon>
        <taxon>rosids</taxon>
        <taxon>malvids</taxon>
        <taxon>Brassicales</taxon>
        <taxon>Brassicaceae</taxon>
        <taxon>Brassiceae</taxon>
        <taxon>Brassica</taxon>
    </lineage>
</organism>
<feature type="transmembrane region" description="Helical" evidence="9">
    <location>
        <begin position="277"/>
        <end position="302"/>
    </location>
</feature>
<dbReference type="PANTHER" id="PTHR31081">
    <property type="entry name" value="UREIDE PERMEASE 1-RELATED-RELATED"/>
    <property type="match status" value="1"/>
</dbReference>
<sequence>MMMVSDGKLGAYVVESKGGAIACITLSLLCLGTWPALLALLERRGRLPQHTYLDYSITNFSAAIFIAFVFGQIGESTPEAQSFITQLTQIQDNWPSVLFALAGGVGLSIGNLATQYALAFVGLSVTEVTTASITVVIGTSVNYFLDNKLNRADVLFSGVGCFLVAVCLGSAVHSSNSADVVAKLGNFSGDCKNVSQEECQRLLGGEEEEMESVKEGTATFLIALENKRAIKVLGKSMFVGLSMTFFAGLCFSLFSPLFNLATNDQLHTLEPGVPKLIVYTAFFYFSLSCFLIAIALNVTFLYRPVIDSPRSSFKGYLHDWNGRGWALLAGLVCGFGNGLQFMGGQAAGYAAADAVQALPLVSTFWGIYLFGEYRRSSPRTYALLVGMLAMFAVAVGLLMASAGKRETR</sequence>
<evidence type="ECO:0000256" key="9">
    <source>
        <dbReference type="SAM" id="Phobius"/>
    </source>
</evidence>
<evidence type="ECO:0000256" key="4">
    <source>
        <dbReference type="ARBA" id="ARBA00022692"/>
    </source>
</evidence>
<dbReference type="GO" id="GO:0005274">
    <property type="term" value="F:allantoin:proton symporter activity"/>
    <property type="evidence" value="ECO:0007669"/>
    <property type="project" value="TreeGrafter"/>
</dbReference>
<accession>A0A8X7QL84</accession>
<comment type="similarity">
    <text evidence="2">Belongs to the plant ureide permease (TC 2.A.7.19) family.</text>
</comment>
<keyword evidence="11" id="KW-1185">Reference proteome</keyword>
<feature type="transmembrane region" description="Helical" evidence="9">
    <location>
        <begin position="20"/>
        <end position="41"/>
    </location>
</feature>
<name>A0A8X7QL84_BRACI</name>
<evidence type="ECO:0000256" key="8">
    <source>
        <dbReference type="ARBA" id="ARBA00023136"/>
    </source>
</evidence>
<keyword evidence="6" id="KW-0067">ATP-binding</keyword>
<dbReference type="InterPro" id="IPR030189">
    <property type="entry name" value="UPS_plant"/>
</dbReference>
<dbReference type="PANTHER" id="PTHR31081:SF16">
    <property type="entry name" value="UREIDE PERMEASE 5"/>
    <property type="match status" value="1"/>
</dbReference>
<evidence type="ECO:0000256" key="6">
    <source>
        <dbReference type="ARBA" id="ARBA00022840"/>
    </source>
</evidence>
<dbReference type="EMBL" id="JAAMPC010000013">
    <property type="protein sequence ID" value="KAG2269544.1"/>
    <property type="molecule type" value="Genomic_DNA"/>
</dbReference>
<evidence type="ECO:0000256" key="3">
    <source>
        <dbReference type="ARBA" id="ARBA00022448"/>
    </source>
</evidence>
<dbReference type="InterPro" id="IPR009834">
    <property type="entry name" value="Ureide_permease"/>
</dbReference>
<proteinExistence type="inferred from homology"/>
<dbReference type="Proteomes" id="UP000886595">
    <property type="component" value="Unassembled WGS sequence"/>
</dbReference>
<reference evidence="10 11" key="1">
    <citation type="submission" date="2020-02" db="EMBL/GenBank/DDBJ databases">
        <authorList>
            <person name="Ma Q."/>
            <person name="Huang Y."/>
            <person name="Song X."/>
            <person name="Pei D."/>
        </authorList>
    </citation>
    <scope>NUCLEOTIDE SEQUENCE [LARGE SCALE GENOMIC DNA]</scope>
    <source>
        <strain evidence="10">Sxm20200214</strain>
        <tissue evidence="10">Leaf</tissue>
    </source>
</reference>
<comment type="subcellular location">
    <subcellularLocation>
        <location evidence="1">Membrane</location>
        <topology evidence="1">Multi-pass membrane protein</topology>
    </subcellularLocation>
</comment>
<dbReference type="AlphaFoldDB" id="A0A8X7QL84"/>
<dbReference type="GO" id="GO:0005524">
    <property type="term" value="F:ATP binding"/>
    <property type="evidence" value="ECO:0007669"/>
    <property type="project" value="UniProtKB-KW"/>
</dbReference>
<feature type="transmembrane region" description="Helical" evidence="9">
    <location>
        <begin position="154"/>
        <end position="173"/>
    </location>
</feature>
<protein>
    <recommendedName>
        <fullName evidence="12">Ureide permease 5</fullName>
    </recommendedName>
</protein>
<evidence type="ECO:0000313" key="10">
    <source>
        <dbReference type="EMBL" id="KAG2269544.1"/>
    </source>
</evidence>
<evidence type="ECO:0000256" key="5">
    <source>
        <dbReference type="ARBA" id="ARBA00022741"/>
    </source>
</evidence>
<dbReference type="OrthoDB" id="1910534at2759"/>
<keyword evidence="5" id="KW-0547">Nucleotide-binding</keyword>
<feature type="transmembrane region" description="Helical" evidence="9">
    <location>
        <begin position="349"/>
        <end position="370"/>
    </location>
</feature>
<feature type="transmembrane region" description="Helical" evidence="9">
    <location>
        <begin position="323"/>
        <end position="343"/>
    </location>
</feature>
<feature type="transmembrane region" description="Helical" evidence="9">
    <location>
        <begin position="120"/>
        <end position="142"/>
    </location>
</feature>
<keyword evidence="8 9" id="KW-0472">Membrane</keyword>
<dbReference type="Pfam" id="PF07168">
    <property type="entry name" value="Ureide_permease"/>
    <property type="match status" value="1"/>
</dbReference>
<keyword evidence="7 9" id="KW-1133">Transmembrane helix</keyword>
<keyword evidence="4 9" id="KW-0812">Transmembrane</keyword>
<gene>
    <name evidence="10" type="ORF">Bca52824_064099</name>
</gene>